<dbReference type="AlphaFoldDB" id="A0A380GYJ3"/>
<accession>A0A380GYJ3</accession>
<reference evidence="2 3" key="1">
    <citation type="submission" date="2018-06" db="EMBL/GenBank/DDBJ databases">
        <authorList>
            <consortium name="Pathogen Informatics"/>
            <person name="Doyle S."/>
        </authorList>
    </citation>
    <scope>NUCLEOTIDE SEQUENCE [LARGE SCALE GENOMIC DNA]</scope>
    <source>
        <strain evidence="2 3">NCTC11807</strain>
    </source>
</reference>
<evidence type="ECO:0000313" key="2">
    <source>
        <dbReference type="EMBL" id="SUM67405.1"/>
    </source>
</evidence>
<dbReference type="SUPFAM" id="SSF48498">
    <property type="entry name" value="Tetracyclin repressor-like, C-terminal domain"/>
    <property type="match status" value="1"/>
</dbReference>
<dbReference type="Gene3D" id="1.10.357.10">
    <property type="entry name" value="Tetracycline Repressor, domain 2"/>
    <property type="match status" value="1"/>
</dbReference>
<dbReference type="Pfam" id="PF17937">
    <property type="entry name" value="TetR_C_28"/>
    <property type="match status" value="1"/>
</dbReference>
<dbReference type="InterPro" id="IPR036271">
    <property type="entry name" value="Tet_transcr_reg_TetR-rel_C_sf"/>
</dbReference>
<feature type="domain" description="TetR transcriptional regulator CgmR-like C-terminal" evidence="1">
    <location>
        <begin position="2"/>
        <end position="94"/>
    </location>
</feature>
<name>A0A380GYJ3_9STAP</name>
<dbReference type="InterPro" id="IPR041479">
    <property type="entry name" value="TetR_CgmR_C"/>
</dbReference>
<keyword evidence="3" id="KW-1185">Reference proteome</keyword>
<evidence type="ECO:0000259" key="1">
    <source>
        <dbReference type="Pfam" id="PF17937"/>
    </source>
</evidence>
<evidence type="ECO:0000313" key="3">
    <source>
        <dbReference type="Proteomes" id="UP000255425"/>
    </source>
</evidence>
<dbReference type="Proteomes" id="UP000255425">
    <property type="component" value="Unassembled WGS sequence"/>
</dbReference>
<dbReference type="EMBL" id="UHDZ01000001">
    <property type="protein sequence ID" value="SUM67405.1"/>
    <property type="molecule type" value="Genomic_DNA"/>
</dbReference>
<gene>
    <name evidence="2" type="ORF">NCTC11807_00186</name>
</gene>
<protein>
    <submittedName>
        <fullName evidence="2">Transcriptional regulator</fullName>
    </submittedName>
</protein>
<proteinExistence type="predicted"/>
<sequence length="97" mass="10965">MNAFIEATREHRTENAPITSGMLAAQGTNRSLLLPLRASYQEWQQQIAHDGLDEVDATIIRLAVDGLWLSEIFGISALDEEMQEKVIDRLKEQIQKS</sequence>
<organism evidence="2 3">
    <name type="scientific">Staphylococcus saccharolyticus</name>
    <dbReference type="NCBI Taxonomy" id="33028"/>
    <lineage>
        <taxon>Bacteria</taxon>
        <taxon>Bacillati</taxon>
        <taxon>Bacillota</taxon>
        <taxon>Bacilli</taxon>
        <taxon>Bacillales</taxon>
        <taxon>Staphylococcaceae</taxon>
        <taxon>Staphylococcus</taxon>
    </lineage>
</organism>